<evidence type="ECO:0000256" key="2">
    <source>
        <dbReference type="ARBA" id="ARBA00022723"/>
    </source>
</evidence>
<evidence type="ECO:0000259" key="5">
    <source>
        <dbReference type="Pfam" id="PF24827"/>
    </source>
</evidence>
<dbReference type="SUPFAM" id="SSF53187">
    <property type="entry name" value="Zn-dependent exopeptidases"/>
    <property type="match status" value="1"/>
</dbReference>
<gene>
    <name evidence="6" type="ORF">CO057_03645</name>
</gene>
<dbReference type="Pfam" id="PF24827">
    <property type="entry name" value="AstE_AspA_cat"/>
    <property type="match status" value="1"/>
</dbReference>
<organism evidence="6 7">
    <name type="scientific">Candidatus Uhrbacteria bacterium CG_4_9_14_0_2_um_filter_41_50</name>
    <dbReference type="NCBI Taxonomy" id="1975031"/>
    <lineage>
        <taxon>Bacteria</taxon>
        <taxon>Candidatus Uhriibacteriota</taxon>
    </lineage>
</organism>
<dbReference type="GO" id="GO:0016788">
    <property type="term" value="F:hydrolase activity, acting on ester bonds"/>
    <property type="evidence" value="ECO:0007669"/>
    <property type="project" value="InterPro"/>
</dbReference>
<keyword evidence="3" id="KW-0378">Hydrolase</keyword>
<dbReference type="EMBL" id="PFSI01000052">
    <property type="protein sequence ID" value="PJC24286.1"/>
    <property type="molecule type" value="Genomic_DNA"/>
</dbReference>
<dbReference type="InterPro" id="IPR055438">
    <property type="entry name" value="AstE_AspA_cat"/>
</dbReference>
<proteinExistence type="predicted"/>
<dbReference type="Gene3D" id="3.40.630.10">
    <property type="entry name" value="Zn peptidases"/>
    <property type="match status" value="1"/>
</dbReference>
<dbReference type="GO" id="GO:0046872">
    <property type="term" value="F:metal ion binding"/>
    <property type="evidence" value="ECO:0007669"/>
    <property type="project" value="UniProtKB-KW"/>
</dbReference>
<dbReference type="InterPro" id="IPR050178">
    <property type="entry name" value="AspA/AstE_fam"/>
</dbReference>
<dbReference type="Proteomes" id="UP000230251">
    <property type="component" value="Unassembled WGS sequence"/>
</dbReference>
<name>A0A2M8ENG0_9BACT</name>
<comment type="caution">
    <text evidence="6">The sequence shown here is derived from an EMBL/GenBank/DDBJ whole genome shotgun (WGS) entry which is preliminary data.</text>
</comment>
<keyword evidence="2" id="KW-0479">Metal-binding</keyword>
<sequence length="244" mass="28356">MKNKTLFIGATHGNEPIGVNVLKKIEKKLKIDWTIGNPKALELGQRKYQADLNRSAPGDKNSDIYESRRAAEIICWAKDYKYVIDLHGSKRDFGAFVIITRLTQETLFLASMIDVGRIVYIPSFCKELEGPISEYMDCAIEIECGDSGSNKSELELERILSNFLKKKDTWTEIDMKAKLSKMEIFEIYDFKRKLPGIEIDDFKPTMIDNEKFYPIFVSSYKDNYSIAYFKMKKIQDIFKHKQLR</sequence>
<protein>
    <recommendedName>
        <fullName evidence="5">Succinylglutamate desuccinylase/Aspartoacylase catalytic domain-containing protein</fullName>
    </recommendedName>
</protein>
<evidence type="ECO:0000313" key="6">
    <source>
        <dbReference type="EMBL" id="PJC24286.1"/>
    </source>
</evidence>
<accession>A0A2M8ENG0</accession>
<reference evidence="7" key="1">
    <citation type="submission" date="2017-09" db="EMBL/GenBank/DDBJ databases">
        <title>Depth-based differentiation of microbial function through sediment-hosted aquifers and enrichment of novel symbionts in the deep terrestrial subsurface.</title>
        <authorList>
            <person name="Probst A.J."/>
            <person name="Ladd B."/>
            <person name="Jarett J.K."/>
            <person name="Geller-Mcgrath D.E."/>
            <person name="Sieber C.M.K."/>
            <person name="Emerson J.B."/>
            <person name="Anantharaman K."/>
            <person name="Thomas B.C."/>
            <person name="Malmstrom R."/>
            <person name="Stieglmeier M."/>
            <person name="Klingl A."/>
            <person name="Woyke T."/>
            <person name="Ryan C.M."/>
            <person name="Banfield J.F."/>
        </authorList>
    </citation>
    <scope>NUCLEOTIDE SEQUENCE [LARGE SCALE GENOMIC DNA]</scope>
</reference>
<dbReference type="PANTHER" id="PTHR15162">
    <property type="entry name" value="ASPARTOACYLASE"/>
    <property type="match status" value="1"/>
</dbReference>
<evidence type="ECO:0000256" key="4">
    <source>
        <dbReference type="ARBA" id="ARBA00022833"/>
    </source>
</evidence>
<evidence type="ECO:0000256" key="3">
    <source>
        <dbReference type="ARBA" id="ARBA00022801"/>
    </source>
</evidence>
<dbReference type="AlphaFoldDB" id="A0A2M8ENG0"/>
<evidence type="ECO:0000256" key="1">
    <source>
        <dbReference type="ARBA" id="ARBA00001947"/>
    </source>
</evidence>
<keyword evidence="4" id="KW-0862">Zinc</keyword>
<evidence type="ECO:0000313" key="7">
    <source>
        <dbReference type="Proteomes" id="UP000230251"/>
    </source>
</evidence>
<comment type="cofactor">
    <cofactor evidence="1">
        <name>Zn(2+)</name>
        <dbReference type="ChEBI" id="CHEBI:29105"/>
    </cofactor>
</comment>
<dbReference type="GO" id="GO:0005829">
    <property type="term" value="C:cytosol"/>
    <property type="evidence" value="ECO:0007669"/>
    <property type="project" value="TreeGrafter"/>
</dbReference>
<dbReference type="PANTHER" id="PTHR15162:SF7">
    <property type="entry name" value="SUCCINYLGLUTAMATE DESUCCINYLASE"/>
    <property type="match status" value="1"/>
</dbReference>
<feature type="domain" description="Succinylglutamate desuccinylase/Aspartoacylase catalytic" evidence="5">
    <location>
        <begin position="4"/>
        <end position="103"/>
    </location>
</feature>